<dbReference type="InterPro" id="IPR039299">
    <property type="entry name" value="SEOA"/>
</dbReference>
<protein>
    <submittedName>
        <fullName evidence="3">Protein SIEVE ELEMENT OCCLUSION B</fullName>
    </submittedName>
</protein>
<dbReference type="Proteomes" id="UP001652623">
    <property type="component" value="Chromosome 3"/>
</dbReference>
<dbReference type="InParanoid" id="A0A6P4A348"/>
<proteinExistence type="predicted"/>
<gene>
    <name evidence="3" type="primary">LOC107423004</name>
</gene>
<reference evidence="3" key="1">
    <citation type="submission" date="2025-08" db="UniProtKB">
        <authorList>
            <consortium name="RefSeq"/>
        </authorList>
    </citation>
    <scope>IDENTIFICATION</scope>
    <source>
        <tissue evidence="3">Seedling</tissue>
    </source>
</reference>
<keyword evidence="2" id="KW-1185">Reference proteome</keyword>
<accession>A0A6P4A348</accession>
<dbReference type="RefSeq" id="XP_015887996.3">
    <property type="nucleotide sequence ID" value="XM_016032510.4"/>
</dbReference>
<dbReference type="KEGG" id="zju:107423004"/>
<dbReference type="InterPro" id="IPR027942">
    <property type="entry name" value="SEO_N"/>
</dbReference>
<dbReference type="AlphaFoldDB" id="A0A6P4A348"/>
<name>A0A6P4A348_ZIZJJ</name>
<feature type="domain" description="Sieve element occlusion N-terminal" evidence="1">
    <location>
        <begin position="13"/>
        <end position="272"/>
    </location>
</feature>
<dbReference type="PANTHER" id="PTHR33232">
    <property type="entry name" value="PROTEIN SIEVE ELEMENT OCCLUSION B-LIKE"/>
    <property type="match status" value="1"/>
</dbReference>
<dbReference type="GO" id="GO:0010088">
    <property type="term" value="P:phloem development"/>
    <property type="evidence" value="ECO:0007669"/>
    <property type="project" value="InterPro"/>
</dbReference>
<organism evidence="2 3">
    <name type="scientific">Ziziphus jujuba</name>
    <name type="common">Chinese jujube</name>
    <name type="synonym">Ziziphus sativa</name>
    <dbReference type="NCBI Taxonomy" id="326968"/>
    <lineage>
        <taxon>Eukaryota</taxon>
        <taxon>Viridiplantae</taxon>
        <taxon>Streptophyta</taxon>
        <taxon>Embryophyta</taxon>
        <taxon>Tracheophyta</taxon>
        <taxon>Spermatophyta</taxon>
        <taxon>Magnoliopsida</taxon>
        <taxon>eudicotyledons</taxon>
        <taxon>Gunneridae</taxon>
        <taxon>Pentapetalae</taxon>
        <taxon>rosids</taxon>
        <taxon>fabids</taxon>
        <taxon>Rosales</taxon>
        <taxon>Rhamnaceae</taxon>
        <taxon>Paliureae</taxon>
        <taxon>Ziziphus</taxon>
    </lineage>
</organism>
<dbReference type="Pfam" id="PF14576">
    <property type="entry name" value="SEO_N"/>
    <property type="match status" value="1"/>
</dbReference>
<dbReference type="GeneID" id="107423004"/>
<evidence type="ECO:0000313" key="2">
    <source>
        <dbReference type="Proteomes" id="UP001652623"/>
    </source>
</evidence>
<sequence length="281" mass="31531">MEGTEHVGLLTMSDNKIMELIYTTHVVHGVEKFDVDSLLLHVQNILYGATQIVDNAIQGWDANLEYIDEKELKSSFSSPFCTLKQITCELSCKAVPGEEIAHKTTLSMFNKLSSYSWDAKALLVLAAFALEYGEFWLLSEISQSDQLAKSLAILKQVSVLKNPSALLKHGKDLFEINSLIKVALQVIECIFELEKLSDLSPKEVPALSLAKHRIPVGVYWVIIAVIACATKINLLTSNNEGHEQDLSIYAYRLHYVLNDLNRQLVICKKQLGYQLSFPFRG</sequence>
<dbReference type="PANTHER" id="PTHR33232:SF18">
    <property type="entry name" value="PROTEIN SIEVE ELEMENT OCCLUSION B-LIKE"/>
    <property type="match status" value="1"/>
</dbReference>
<evidence type="ECO:0000259" key="1">
    <source>
        <dbReference type="Pfam" id="PF14576"/>
    </source>
</evidence>
<evidence type="ECO:0000313" key="3">
    <source>
        <dbReference type="RefSeq" id="XP_015887996.3"/>
    </source>
</evidence>